<organism evidence="8 9">
    <name type="scientific">Aquatica leii</name>
    <dbReference type="NCBI Taxonomy" id="1421715"/>
    <lineage>
        <taxon>Eukaryota</taxon>
        <taxon>Metazoa</taxon>
        <taxon>Ecdysozoa</taxon>
        <taxon>Arthropoda</taxon>
        <taxon>Hexapoda</taxon>
        <taxon>Insecta</taxon>
        <taxon>Pterygota</taxon>
        <taxon>Neoptera</taxon>
        <taxon>Endopterygota</taxon>
        <taxon>Coleoptera</taxon>
        <taxon>Polyphaga</taxon>
        <taxon>Elateriformia</taxon>
        <taxon>Elateroidea</taxon>
        <taxon>Lampyridae</taxon>
        <taxon>Luciolinae</taxon>
        <taxon>Aquatica</taxon>
    </lineage>
</organism>
<evidence type="ECO:0000256" key="6">
    <source>
        <dbReference type="SAM" id="MobiDB-lite"/>
    </source>
</evidence>
<name>A0AAN7ST32_9COLE</name>
<dbReference type="InterPro" id="IPR028002">
    <property type="entry name" value="Myb_DNA-bind_5"/>
</dbReference>
<dbReference type="PANTHER" id="PTHR21411:SF0">
    <property type="entry name" value="REGULATORY PROTEIN ZESTE"/>
    <property type="match status" value="1"/>
</dbReference>
<accession>A0AAN7ST32</accession>
<comment type="function">
    <text evidence="5">Involved in transvection phenomena (= synapsis-dependent gene expression), where the synaptic pairing of chromosomes carrying genes with which zeste interacts influences the expression of these genes. Zeste binds to DNA and stimulates transcription from a nearby promoter.</text>
</comment>
<dbReference type="Proteomes" id="UP001353858">
    <property type="component" value="Unassembled WGS sequence"/>
</dbReference>
<feature type="domain" description="Myb/SANT-like DNA-binding" evidence="7">
    <location>
        <begin position="6"/>
        <end position="79"/>
    </location>
</feature>
<feature type="compositionally biased region" description="Acidic residues" evidence="6">
    <location>
        <begin position="224"/>
        <end position="248"/>
    </location>
</feature>
<evidence type="ECO:0000256" key="4">
    <source>
        <dbReference type="ARBA" id="ARBA00023163"/>
    </source>
</evidence>
<evidence type="ECO:0000256" key="2">
    <source>
        <dbReference type="ARBA" id="ARBA00016807"/>
    </source>
</evidence>
<feature type="compositionally biased region" description="Acidic residues" evidence="6">
    <location>
        <begin position="161"/>
        <end position="180"/>
    </location>
</feature>
<keyword evidence="9" id="KW-1185">Reference proteome</keyword>
<feature type="region of interest" description="Disordered" evidence="6">
    <location>
        <begin position="156"/>
        <end position="190"/>
    </location>
</feature>
<protein>
    <recommendedName>
        <fullName evidence="2">Regulatory protein zeste</fullName>
    </recommendedName>
</protein>
<feature type="region of interest" description="Disordered" evidence="6">
    <location>
        <begin position="221"/>
        <end position="274"/>
    </location>
</feature>
<keyword evidence="4" id="KW-0804">Transcription</keyword>
<evidence type="ECO:0000313" key="8">
    <source>
        <dbReference type="EMBL" id="KAK4887490.1"/>
    </source>
</evidence>
<gene>
    <name evidence="8" type="ORF">RN001_003761</name>
</gene>
<dbReference type="PANTHER" id="PTHR21411">
    <property type="entry name" value="APONTIC"/>
    <property type="match status" value="1"/>
</dbReference>
<evidence type="ECO:0000256" key="5">
    <source>
        <dbReference type="ARBA" id="ARBA00025466"/>
    </source>
</evidence>
<feature type="compositionally biased region" description="Polar residues" evidence="6">
    <location>
        <begin position="261"/>
        <end position="274"/>
    </location>
</feature>
<evidence type="ECO:0000256" key="1">
    <source>
        <dbReference type="ARBA" id="ARBA00011764"/>
    </source>
</evidence>
<keyword evidence="3" id="KW-0805">Transcription regulation</keyword>
<dbReference type="EMBL" id="JARPUR010000001">
    <property type="protein sequence ID" value="KAK4887490.1"/>
    <property type="molecule type" value="Genomic_DNA"/>
</dbReference>
<dbReference type="AlphaFoldDB" id="A0AAN7ST32"/>
<dbReference type="Pfam" id="PF13873">
    <property type="entry name" value="Myb_DNA-bind_5"/>
    <property type="match status" value="1"/>
</dbReference>
<evidence type="ECO:0000313" key="9">
    <source>
        <dbReference type="Proteomes" id="UP001353858"/>
    </source>
</evidence>
<sequence length="274" mass="30481">MENKKRCPNFTSDEKIKLLKLIESQRDIILNKKTDGVTNKAKEEAWLRITANFNATSNTIRPTDSFKKMWNTFKSTAKTYRSKQRISITQTGGGPEDIKTDPVLEEVLRFMGRCGVGLSCGNDSDIVIGGPNESSNATGNINVNSDTRSQVVHAEQNNVDDGVDSEEGPFADNSDNDPDYVAEPSNHSSEDAYLNSQNQVIIIWKQWLKLKPGDYDAIAFNNEDKDEEDQDQESEDGEDEDEESEVEETGSGMTAKDGTQWAATPQANIKSWEA</sequence>
<proteinExistence type="predicted"/>
<comment type="caution">
    <text evidence="8">The sequence shown here is derived from an EMBL/GenBank/DDBJ whole genome shotgun (WGS) entry which is preliminary data.</text>
</comment>
<evidence type="ECO:0000259" key="7">
    <source>
        <dbReference type="Pfam" id="PF13873"/>
    </source>
</evidence>
<comment type="subunit">
    <text evidence="1">Self-associates forming complexes of several hundred monomers.</text>
</comment>
<reference evidence="9" key="1">
    <citation type="submission" date="2023-01" db="EMBL/GenBank/DDBJ databases">
        <title>Key to firefly adult light organ development and bioluminescence: homeobox transcription factors regulate luciferase expression and transportation to peroxisome.</title>
        <authorList>
            <person name="Fu X."/>
        </authorList>
    </citation>
    <scope>NUCLEOTIDE SEQUENCE [LARGE SCALE GENOMIC DNA]</scope>
</reference>
<evidence type="ECO:0000256" key="3">
    <source>
        <dbReference type="ARBA" id="ARBA00023015"/>
    </source>
</evidence>